<evidence type="ECO:0000313" key="1">
    <source>
        <dbReference type="EMBL" id="KAB5521010.1"/>
    </source>
</evidence>
<sequence length="89" mass="9798">MFKQKNSDKIWLFASIPGATKADIFDQARIPLTFFLAALHTQRWLLLDVTIAASSITVIVTSCRRTRSIITLISCAQAGLFRGEQKGGA</sequence>
<dbReference type="EMBL" id="VDCV01000016">
    <property type="protein sequence ID" value="KAB5521010.1"/>
    <property type="molecule type" value="Genomic_DNA"/>
</dbReference>
<accession>A0A5N5JU42</accession>
<dbReference type="AlphaFoldDB" id="A0A5N5JU42"/>
<evidence type="ECO:0000313" key="2">
    <source>
        <dbReference type="Proteomes" id="UP000326939"/>
    </source>
</evidence>
<organism evidence="1 2">
    <name type="scientific">Salix brachista</name>
    <dbReference type="NCBI Taxonomy" id="2182728"/>
    <lineage>
        <taxon>Eukaryota</taxon>
        <taxon>Viridiplantae</taxon>
        <taxon>Streptophyta</taxon>
        <taxon>Embryophyta</taxon>
        <taxon>Tracheophyta</taxon>
        <taxon>Spermatophyta</taxon>
        <taxon>Magnoliopsida</taxon>
        <taxon>eudicotyledons</taxon>
        <taxon>Gunneridae</taxon>
        <taxon>Pentapetalae</taxon>
        <taxon>rosids</taxon>
        <taxon>fabids</taxon>
        <taxon>Malpighiales</taxon>
        <taxon>Salicaceae</taxon>
        <taxon>Saliceae</taxon>
        <taxon>Salix</taxon>
    </lineage>
</organism>
<keyword evidence="2" id="KW-1185">Reference proteome</keyword>
<dbReference type="Proteomes" id="UP000326939">
    <property type="component" value="Chromosome 16"/>
</dbReference>
<proteinExistence type="predicted"/>
<protein>
    <submittedName>
        <fullName evidence="1">Uncharacterized protein</fullName>
    </submittedName>
</protein>
<gene>
    <name evidence="1" type="ORF">DKX38_025329</name>
</gene>
<reference evidence="2" key="1">
    <citation type="journal article" date="2019" name="Gigascience">
        <title>De novo genome assembly of the endangered Acer yangbiense, a plant species with extremely small populations endemic to Yunnan Province, China.</title>
        <authorList>
            <person name="Yang J."/>
            <person name="Wariss H.M."/>
            <person name="Tao L."/>
            <person name="Zhang R."/>
            <person name="Yun Q."/>
            <person name="Hollingsworth P."/>
            <person name="Dao Z."/>
            <person name="Luo G."/>
            <person name="Guo H."/>
            <person name="Ma Y."/>
            <person name="Sun W."/>
        </authorList>
    </citation>
    <scope>NUCLEOTIDE SEQUENCE [LARGE SCALE GENOMIC DNA]</scope>
    <source>
        <strain evidence="2">cv. br00</strain>
    </source>
</reference>
<name>A0A5N5JU42_9ROSI</name>
<comment type="caution">
    <text evidence="1">The sequence shown here is derived from an EMBL/GenBank/DDBJ whole genome shotgun (WGS) entry which is preliminary data.</text>
</comment>